<evidence type="ECO:0000259" key="1">
    <source>
        <dbReference type="SMART" id="SM00460"/>
    </source>
</evidence>
<comment type="caution">
    <text evidence="2">The sequence shown here is derived from an EMBL/GenBank/DDBJ whole genome shotgun (WGS) entry which is preliminary data.</text>
</comment>
<dbReference type="GO" id="GO:0005737">
    <property type="term" value="C:cytoplasm"/>
    <property type="evidence" value="ECO:0007669"/>
    <property type="project" value="TreeGrafter"/>
</dbReference>
<sequence length="319" mass="37482">MKQLIFLFLFISIVTFSQNFDTVDAKVLNYPKFNKVEDLANRIDKDFKSDADKARAAFFWLAKNIRYNLKEYYSPRKRSYRFRYSSEEERVLKLQTIRNQFIAETFKNKMGVCEDYAQSFKKICDLLNIEAAVIKGNVRSDFREIGTVSNSTNHAWNAVKIDGKWLILDATWAAGYEYNGKWIRKFNEYFYNIPIDKIFKTHYPKEAIWVLHFGQMSLEEFYNQPIYTNTFLALDSELISPQNGIINLKRSENIVLKFKDLDTTSQIIYAITGNKYTQKPMITVVDNMATLTIKNPNRNADLTLYINNKDALHFKVKIE</sequence>
<reference evidence="3" key="1">
    <citation type="submission" date="2016-02" db="EMBL/GenBank/DDBJ databases">
        <authorList>
            <person name="Shin S.-K."/>
            <person name="Yi H."/>
            <person name="Kim E."/>
        </authorList>
    </citation>
    <scope>NUCLEOTIDE SEQUENCE [LARGE SCALE GENOMIC DNA]</scope>
    <source>
        <strain evidence="3">LPB0003</strain>
    </source>
</reference>
<evidence type="ECO:0000313" key="3">
    <source>
        <dbReference type="Proteomes" id="UP000092584"/>
    </source>
</evidence>
<keyword evidence="3" id="KW-1185">Reference proteome</keyword>
<protein>
    <submittedName>
        <fullName evidence="2">Transglutaminase</fullName>
    </submittedName>
</protein>
<name>A0A1B8TQQ2_9FLAO</name>
<evidence type="ECO:0000313" key="2">
    <source>
        <dbReference type="EMBL" id="OBY61912.1"/>
    </source>
</evidence>
<dbReference type="InterPro" id="IPR002931">
    <property type="entry name" value="Transglutaminase-like"/>
</dbReference>
<proteinExistence type="predicted"/>
<dbReference type="Gene3D" id="3.10.620.30">
    <property type="match status" value="1"/>
</dbReference>
<dbReference type="OrthoDB" id="9788327at2"/>
<dbReference type="RefSeq" id="WP_065320268.1">
    <property type="nucleotide sequence ID" value="NZ_CP017477.1"/>
</dbReference>
<feature type="domain" description="Transglutaminase-like" evidence="1">
    <location>
        <begin position="105"/>
        <end position="172"/>
    </location>
</feature>
<dbReference type="Pfam" id="PF01841">
    <property type="entry name" value="Transglut_core"/>
    <property type="match status" value="1"/>
</dbReference>
<dbReference type="AlphaFoldDB" id="A0A1B8TQQ2"/>
<gene>
    <name evidence="2" type="ORF">LPB3_14055</name>
</gene>
<dbReference type="KEGG" id="pob:LPB03_15250"/>
<accession>A0A1B8TQQ2</accession>
<dbReference type="SUPFAM" id="SSF54001">
    <property type="entry name" value="Cysteine proteinases"/>
    <property type="match status" value="1"/>
</dbReference>
<dbReference type="InterPro" id="IPR038765">
    <property type="entry name" value="Papain-like_cys_pep_sf"/>
</dbReference>
<dbReference type="PANTHER" id="PTHR46333:SF2">
    <property type="entry name" value="CYTOKINESIS PROTEIN 3"/>
    <property type="match status" value="1"/>
</dbReference>
<dbReference type="EMBL" id="LSFM01000025">
    <property type="protein sequence ID" value="OBY61912.1"/>
    <property type="molecule type" value="Genomic_DNA"/>
</dbReference>
<dbReference type="PANTHER" id="PTHR46333">
    <property type="entry name" value="CYTOKINESIS PROTEIN 3"/>
    <property type="match status" value="1"/>
</dbReference>
<dbReference type="SMART" id="SM00460">
    <property type="entry name" value="TGc"/>
    <property type="match status" value="1"/>
</dbReference>
<dbReference type="InterPro" id="IPR052557">
    <property type="entry name" value="CAP/Cytokinesis_protein"/>
</dbReference>
<dbReference type="STRING" id="1774273.LPB03_15250"/>
<dbReference type="Proteomes" id="UP000092584">
    <property type="component" value="Unassembled WGS sequence"/>
</dbReference>
<organism evidence="2 3">
    <name type="scientific">Polaribacter vadi</name>
    <dbReference type="NCBI Taxonomy" id="1774273"/>
    <lineage>
        <taxon>Bacteria</taxon>
        <taxon>Pseudomonadati</taxon>
        <taxon>Bacteroidota</taxon>
        <taxon>Flavobacteriia</taxon>
        <taxon>Flavobacteriales</taxon>
        <taxon>Flavobacteriaceae</taxon>
    </lineage>
</organism>